<dbReference type="KEGG" id="tvl:FAZ95_32105"/>
<gene>
    <name evidence="3" type="ORF">FAZ95_32105</name>
</gene>
<protein>
    <submittedName>
        <fullName evidence="3">DUF4148 domain-containing protein</fullName>
    </submittedName>
</protein>
<feature type="signal peptide" evidence="2">
    <location>
        <begin position="1"/>
        <end position="23"/>
    </location>
</feature>
<organism evidence="3 4">
    <name type="scientific">Trinickia violacea</name>
    <dbReference type="NCBI Taxonomy" id="2571746"/>
    <lineage>
        <taxon>Bacteria</taxon>
        <taxon>Pseudomonadati</taxon>
        <taxon>Pseudomonadota</taxon>
        <taxon>Betaproteobacteria</taxon>
        <taxon>Burkholderiales</taxon>
        <taxon>Burkholderiaceae</taxon>
        <taxon>Trinickia</taxon>
    </lineage>
</organism>
<dbReference type="Proteomes" id="UP000298656">
    <property type="component" value="Chromosome 2"/>
</dbReference>
<dbReference type="InterPro" id="IPR025421">
    <property type="entry name" value="DUF4148"/>
</dbReference>
<proteinExistence type="predicted"/>
<reference evidence="3 4" key="1">
    <citation type="submission" date="2019-05" db="EMBL/GenBank/DDBJ databases">
        <title>Burkholderia sp. DHOD12, isolated from subtropical forest soil.</title>
        <authorList>
            <person name="Gao Z.-H."/>
            <person name="Qiu L.-H."/>
        </authorList>
    </citation>
    <scope>NUCLEOTIDE SEQUENCE [LARGE SCALE GENOMIC DNA]</scope>
    <source>
        <strain evidence="3 4">DHOD12</strain>
    </source>
</reference>
<evidence type="ECO:0000313" key="3">
    <source>
        <dbReference type="EMBL" id="QCP53666.1"/>
    </source>
</evidence>
<evidence type="ECO:0000256" key="1">
    <source>
        <dbReference type="SAM" id="MobiDB-lite"/>
    </source>
</evidence>
<feature type="region of interest" description="Disordered" evidence="1">
    <location>
        <begin position="70"/>
        <end position="108"/>
    </location>
</feature>
<sequence>MMKTLVCLTFAIGALAGSAQTFAQVPSGQLTRAQVRADLIRVEQAGYNPHAGDDPDYPADIQAAEAKIAAQDGDRPAANDIGGVAETRSSQGGPAFRPTLPGSLFFGR</sequence>
<evidence type="ECO:0000256" key="2">
    <source>
        <dbReference type="SAM" id="SignalP"/>
    </source>
</evidence>
<evidence type="ECO:0000313" key="4">
    <source>
        <dbReference type="Proteomes" id="UP000298656"/>
    </source>
</evidence>
<keyword evidence="2" id="KW-0732">Signal</keyword>
<dbReference type="Pfam" id="PF13663">
    <property type="entry name" value="DUF4148"/>
    <property type="match status" value="1"/>
</dbReference>
<keyword evidence="4" id="KW-1185">Reference proteome</keyword>
<dbReference type="EMBL" id="CP040078">
    <property type="protein sequence ID" value="QCP53666.1"/>
    <property type="molecule type" value="Genomic_DNA"/>
</dbReference>
<dbReference type="OrthoDB" id="9099264at2"/>
<accession>A0A4P8IYX6</accession>
<name>A0A4P8IYX6_9BURK</name>
<dbReference type="AlphaFoldDB" id="A0A4P8IYX6"/>
<feature type="chain" id="PRO_5020929983" evidence="2">
    <location>
        <begin position="24"/>
        <end position="108"/>
    </location>
</feature>